<feature type="region of interest" description="Disordered" evidence="1">
    <location>
        <begin position="95"/>
        <end position="128"/>
    </location>
</feature>
<feature type="compositionally biased region" description="Pro residues" evidence="1">
    <location>
        <begin position="382"/>
        <end position="392"/>
    </location>
</feature>
<accession>A0A0N5ANY6</accession>
<sequence length="1055" mass="112694">MEIGTNELTRPFRIPRKKGGKNEDEKGVQKIGPNESVQRSPLANAVTPRKNETFSNRIVPPTKRKASQEMRGAVNAKKATVKGVSGGDVFDTIIGNMVNPPKDKKAEAAKEREEAPGPSGTNGGKNLNMNIRRLTKDELDRQAIDNGACYAFLRKDGLMEQLLGHKMLNGRVDSYATLGYLPLDPSEQSFGRKTNYNCSNSFDDFPTICEPPPVAIATEERRGPRTPPGSPGRQDNSSMVSSRGAGSATQSSHPPPPPPLPPDEEQKEKGVPNKADETGRPTDNVKPSSAVINELEKCTHYQLAELLVGELQYAMKQVDHKVLLSTLKDALMKVGKKSEQNESDKISPIKKEEVCNESIINPPVEMDIESEHSGVAADDSVLPPPPPAPCTPPLITGTNLVATISAPLATAVVPPPPCILPTPPPPPPLVLQAAPPPPVIMRPPPAQAVLIQPTLPAPPIILQPAPPAPVLTPAQMAPQVPEVSANISTQQQQTTNATLSKTLPSSFIQQSQLQRSFEQQQSLQAMSAATVNADLRAPSPLFSTPNIAMPFTAPPPPMIVNTAVPPPNYNNAQTMQQLQTSSVTSADALSAALQMQSSLNSQMPNSVLASTASSLIGTNSSYAPQKPPLLQVVCQQTSGIEEQSHPPVNPNQIDFTKPPPPSSSGVVGPPPPPPQTSASAGTVSTSSQWQTTSAQITSQFSCNSSGSSINNRLQSQPSVDISANSTAIRLQNLANQNNQLQNLNFASNTPGLLSPSQKHPTQSDIVGSLPLYSSKTTQNVSTTTTKTSFNQPSISLNSSSLNTGHQNTLLPNPETATNTTPTSETVIKTLLNALAIPQKSQQQSNSQQSPLRPSVNSLQSAPSSIGGILMNASTCSVGNLDRFGSGSVLNATGTSKSVPNQKQTSGSGATKKFGRGSSANRSGGDKEKNVGRGKEGKRLKNSVNKKNENSNKRFRNSKETVLDEKPITFFGTPAPTSKKPVPPPLTPPPIRSRLDMQDKSMLVPPAFVHHQPMRPRFPPTSFRMRGPYPFGMRRSMPPFPPCAPGFRMPRPRFNR</sequence>
<feature type="region of interest" description="Disordered" evidence="1">
    <location>
        <begin position="371"/>
        <end position="393"/>
    </location>
</feature>
<dbReference type="GO" id="GO:0005884">
    <property type="term" value="C:actin filament"/>
    <property type="evidence" value="ECO:0007669"/>
    <property type="project" value="TreeGrafter"/>
</dbReference>
<feature type="compositionally biased region" description="Polar residues" evidence="1">
    <location>
        <begin position="745"/>
        <end position="765"/>
    </location>
</feature>
<dbReference type="GO" id="GO:0030041">
    <property type="term" value="P:actin filament polymerization"/>
    <property type="evidence" value="ECO:0007669"/>
    <property type="project" value="TreeGrafter"/>
</dbReference>
<feature type="region of interest" description="Disordered" evidence="1">
    <location>
        <begin position="1"/>
        <end position="74"/>
    </location>
</feature>
<dbReference type="InterPro" id="IPR051412">
    <property type="entry name" value="Formin_Homology_Diaphanous_sf"/>
</dbReference>
<organism evidence="2 3">
    <name type="scientific">Syphacia muris</name>
    <dbReference type="NCBI Taxonomy" id="451379"/>
    <lineage>
        <taxon>Eukaryota</taxon>
        <taxon>Metazoa</taxon>
        <taxon>Ecdysozoa</taxon>
        <taxon>Nematoda</taxon>
        <taxon>Chromadorea</taxon>
        <taxon>Rhabditida</taxon>
        <taxon>Spirurina</taxon>
        <taxon>Oxyuridomorpha</taxon>
        <taxon>Oxyuroidea</taxon>
        <taxon>Oxyuridae</taxon>
        <taxon>Syphacia</taxon>
    </lineage>
</organism>
<evidence type="ECO:0000256" key="1">
    <source>
        <dbReference type="SAM" id="MobiDB-lite"/>
    </source>
</evidence>
<dbReference type="WBParaSite" id="SMUV_0000634101-mRNA-1">
    <property type="protein sequence ID" value="SMUV_0000634101-mRNA-1"/>
    <property type="gene ID" value="SMUV_0000634101"/>
</dbReference>
<dbReference type="Proteomes" id="UP000046393">
    <property type="component" value="Unplaced"/>
</dbReference>
<feature type="compositionally biased region" description="Low complexity" evidence="1">
    <location>
        <begin position="773"/>
        <end position="788"/>
    </location>
</feature>
<dbReference type="STRING" id="451379.A0A0N5ANY6"/>
<dbReference type="PANTHER" id="PTHR45691:SF1">
    <property type="entry name" value="FH2 DOMAIN-CONTAINING PROTEIN 1-RELATED"/>
    <property type="match status" value="1"/>
</dbReference>
<feature type="compositionally biased region" description="Polar residues" evidence="1">
    <location>
        <begin position="789"/>
        <end position="806"/>
    </location>
</feature>
<evidence type="ECO:0000313" key="2">
    <source>
        <dbReference type="Proteomes" id="UP000046393"/>
    </source>
</evidence>
<reference evidence="3" key="1">
    <citation type="submission" date="2017-02" db="UniProtKB">
        <authorList>
            <consortium name="WormBaseParasite"/>
        </authorList>
    </citation>
    <scope>IDENTIFICATION</scope>
</reference>
<feature type="region of interest" description="Disordered" evidence="1">
    <location>
        <begin position="838"/>
        <end position="861"/>
    </location>
</feature>
<feature type="region of interest" description="Disordered" evidence="1">
    <location>
        <begin position="638"/>
        <end position="690"/>
    </location>
</feature>
<feature type="compositionally biased region" description="Pro residues" evidence="1">
    <location>
        <begin position="657"/>
        <end position="675"/>
    </location>
</feature>
<feature type="compositionally biased region" description="Basic and acidic residues" evidence="1">
    <location>
        <begin position="945"/>
        <end position="966"/>
    </location>
</feature>
<feature type="compositionally biased region" description="Basic and acidic residues" evidence="1">
    <location>
        <begin position="264"/>
        <end position="280"/>
    </location>
</feature>
<evidence type="ECO:0000313" key="3">
    <source>
        <dbReference type="WBParaSite" id="SMUV_0000634101-mRNA-1"/>
    </source>
</evidence>
<name>A0A0N5ANY6_9BILA</name>
<feature type="compositionally biased region" description="Low complexity" evidence="1">
    <location>
        <begin position="807"/>
        <end position="821"/>
    </location>
</feature>
<protein>
    <submittedName>
        <fullName evidence="3">WH2 domain-containing protein</fullName>
    </submittedName>
</protein>
<feature type="compositionally biased region" description="Low complexity" evidence="1">
    <location>
        <begin position="838"/>
        <end position="849"/>
    </location>
</feature>
<dbReference type="AlphaFoldDB" id="A0A0N5ANY6"/>
<feature type="region of interest" description="Disordered" evidence="1">
    <location>
        <begin position="217"/>
        <end position="288"/>
    </location>
</feature>
<feature type="region of interest" description="Disordered" evidence="1">
    <location>
        <begin position="891"/>
        <end position="984"/>
    </location>
</feature>
<proteinExistence type="predicted"/>
<dbReference type="PANTHER" id="PTHR45691">
    <property type="entry name" value="PROTEIN DIAPHANOUS"/>
    <property type="match status" value="1"/>
</dbReference>
<feature type="compositionally biased region" description="Low complexity" evidence="1">
    <location>
        <begin position="676"/>
        <end position="690"/>
    </location>
</feature>
<feature type="compositionally biased region" description="Basic and acidic residues" evidence="1">
    <location>
        <begin position="101"/>
        <end position="115"/>
    </location>
</feature>
<feature type="compositionally biased region" description="Polar residues" evidence="1">
    <location>
        <begin position="891"/>
        <end position="908"/>
    </location>
</feature>
<feature type="compositionally biased region" description="Basic and acidic residues" evidence="1">
    <location>
        <begin position="923"/>
        <end position="938"/>
    </location>
</feature>
<feature type="compositionally biased region" description="Polar residues" evidence="1">
    <location>
        <begin position="850"/>
        <end position="861"/>
    </location>
</feature>
<keyword evidence="2" id="KW-1185">Reference proteome</keyword>
<feature type="region of interest" description="Disordered" evidence="1">
    <location>
        <begin position="745"/>
        <end position="821"/>
    </location>
</feature>